<dbReference type="GO" id="GO:0006310">
    <property type="term" value="P:DNA recombination"/>
    <property type="evidence" value="ECO:0007669"/>
    <property type="project" value="UniProtKB-KW"/>
</dbReference>
<dbReference type="InterPro" id="IPR025166">
    <property type="entry name" value="Integrase_DNA_bind_dom"/>
</dbReference>
<keyword evidence="4" id="KW-0233">DNA recombination</keyword>
<dbReference type="Gene3D" id="1.10.443.10">
    <property type="entry name" value="Intergrase catalytic core"/>
    <property type="match status" value="1"/>
</dbReference>
<protein>
    <submittedName>
        <fullName evidence="8">Integrase</fullName>
    </submittedName>
</protein>
<dbReference type="EMBL" id="JYNE01000017">
    <property type="protein sequence ID" value="KNH03086.1"/>
    <property type="molecule type" value="Genomic_DNA"/>
</dbReference>
<reference evidence="8" key="1">
    <citation type="submission" date="2015-02" db="EMBL/GenBank/DDBJ databases">
        <authorList>
            <person name="Chooi Y.-H."/>
        </authorList>
    </citation>
    <scope>NUCLEOTIDE SEQUENCE [LARGE SCALE GENOMIC DNA]</scope>
    <source>
        <strain evidence="8">LAMA 915</strain>
    </source>
</reference>
<dbReference type="AlphaFoldDB" id="A0A0L1KGT7"/>
<evidence type="ECO:0000259" key="6">
    <source>
        <dbReference type="PROSITE" id="PS51898"/>
    </source>
</evidence>
<dbReference type="Pfam" id="PF00589">
    <property type="entry name" value="Phage_integrase"/>
    <property type="match status" value="1"/>
</dbReference>
<evidence type="ECO:0000256" key="5">
    <source>
        <dbReference type="PROSITE-ProRule" id="PRU01248"/>
    </source>
</evidence>
<dbReference type="GO" id="GO:0015074">
    <property type="term" value="P:DNA integration"/>
    <property type="evidence" value="ECO:0007669"/>
    <property type="project" value="UniProtKB-KW"/>
</dbReference>
<proteinExistence type="inferred from homology"/>
<evidence type="ECO:0000259" key="7">
    <source>
        <dbReference type="PROSITE" id="PS51900"/>
    </source>
</evidence>
<dbReference type="InterPro" id="IPR011010">
    <property type="entry name" value="DNA_brk_join_enz"/>
</dbReference>
<dbReference type="InterPro" id="IPR050808">
    <property type="entry name" value="Phage_Integrase"/>
</dbReference>
<dbReference type="InterPro" id="IPR053876">
    <property type="entry name" value="Phage_int_M"/>
</dbReference>
<feature type="domain" description="Core-binding (CB)" evidence="7">
    <location>
        <begin position="110"/>
        <end position="190"/>
    </location>
</feature>
<evidence type="ECO:0000256" key="1">
    <source>
        <dbReference type="ARBA" id="ARBA00008857"/>
    </source>
</evidence>
<dbReference type="PROSITE" id="PS51900">
    <property type="entry name" value="CB"/>
    <property type="match status" value="1"/>
</dbReference>
<dbReference type="InterPro" id="IPR044068">
    <property type="entry name" value="CB"/>
</dbReference>
<comment type="caution">
    <text evidence="8">The sequence shown here is derived from an EMBL/GenBank/DDBJ whole genome shotgun (WGS) entry which is preliminary data.</text>
</comment>
<dbReference type="CDD" id="cd00801">
    <property type="entry name" value="INT_P4_C"/>
    <property type="match status" value="1"/>
</dbReference>
<dbReference type="Pfam" id="PF13356">
    <property type="entry name" value="Arm-DNA-bind_3"/>
    <property type="match status" value="1"/>
</dbReference>
<dbReference type="SUPFAM" id="SSF56349">
    <property type="entry name" value="DNA breaking-rejoining enzymes"/>
    <property type="match status" value="1"/>
</dbReference>
<dbReference type="Pfam" id="PF22022">
    <property type="entry name" value="Phage_int_M"/>
    <property type="match status" value="1"/>
</dbReference>
<dbReference type="InterPro" id="IPR002104">
    <property type="entry name" value="Integrase_catalytic"/>
</dbReference>
<dbReference type="STRING" id="1306953.J121_2865"/>
<dbReference type="InterPro" id="IPR013762">
    <property type="entry name" value="Integrase-like_cat_sf"/>
</dbReference>
<evidence type="ECO:0000256" key="3">
    <source>
        <dbReference type="ARBA" id="ARBA00023125"/>
    </source>
</evidence>
<dbReference type="InterPro" id="IPR038488">
    <property type="entry name" value="Integrase_DNA-bd_sf"/>
</dbReference>
<evidence type="ECO:0000313" key="9">
    <source>
        <dbReference type="Proteomes" id="UP000037446"/>
    </source>
</evidence>
<accession>A0A0L1KGT7</accession>
<dbReference type="PROSITE" id="PS51898">
    <property type="entry name" value="TYR_RECOMBINASE"/>
    <property type="match status" value="1"/>
</dbReference>
<keyword evidence="3 5" id="KW-0238">DNA-binding</keyword>
<evidence type="ECO:0000256" key="2">
    <source>
        <dbReference type="ARBA" id="ARBA00022908"/>
    </source>
</evidence>
<dbReference type="PANTHER" id="PTHR30629">
    <property type="entry name" value="PROPHAGE INTEGRASE"/>
    <property type="match status" value="1"/>
</dbReference>
<dbReference type="InterPro" id="IPR010998">
    <property type="entry name" value="Integrase_recombinase_N"/>
</dbReference>
<dbReference type="PATRIC" id="fig|1306953.7.peg.2958"/>
<gene>
    <name evidence="8" type="ORF">J121_2865</name>
</gene>
<dbReference type="Proteomes" id="UP000037446">
    <property type="component" value="Unassembled WGS sequence"/>
</dbReference>
<evidence type="ECO:0000313" key="8">
    <source>
        <dbReference type="EMBL" id="KNH03086.1"/>
    </source>
</evidence>
<dbReference type="GO" id="GO:0003677">
    <property type="term" value="F:DNA binding"/>
    <property type="evidence" value="ECO:0007669"/>
    <property type="project" value="UniProtKB-UniRule"/>
</dbReference>
<sequence length="412" mass="45421">MWERLGELRVMGKLTALKVKHAKAGRYSDGAGLYLLVSDKGAKSWLLRVMAARLNPDSGRMEWKRRDIGLGPLWDCTLEQARERAREMRSLARTGVDPVKAREAREERPLTFKEAAHACHDAKAPGWSEKHSSAFLSTLAIHAFPKIGSLPVGDVSERDVASALSSIWTSKPAAARKVRQRIGLVLDFAKASGWRNTPAPRQSLSTLLSAQPEGGNFASMPYADVPDFVRGLEDADETLGRLGLLFTIYTGSRNGEVRSARWSQFDLDARLWNCPASIMKERAAHTVTLSPQAVEVLERARAWRVNAKDCLVFSGAGGRRMSDATLSKLVRPLGYTVHGFRSSFRTWAAERMPAIPEAVAESALAHKIPDAVARAYNRAKFLEMRFTLLEAWGRYASGASGEVIQLPLGLRG</sequence>
<comment type="similarity">
    <text evidence="1">Belongs to the 'phage' integrase family.</text>
</comment>
<dbReference type="Gene3D" id="3.30.160.390">
    <property type="entry name" value="Integrase, DNA-binding domain"/>
    <property type="match status" value="1"/>
</dbReference>
<feature type="domain" description="Tyr recombinase" evidence="6">
    <location>
        <begin position="218"/>
        <end position="389"/>
    </location>
</feature>
<dbReference type="PANTHER" id="PTHR30629:SF2">
    <property type="entry name" value="PROPHAGE INTEGRASE INTS-RELATED"/>
    <property type="match status" value="1"/>
</dbReference>
<evidence type="ECO:0000256" key="4">
    <source>
        <dbReference type="ARBA" id="ARBA00023172"/>
    </source>
</evidence>
<organism evidence="8 9">
    <name type="scientific">Qipengyuania citrea LAMA 915</name>
    <dbReference type="NCBI Taxonomy" id="1306953"/>
    <lineage>
        <taxon>Bacteria</taxon>
        <taxon>Pseudomonadati</taxon>
        <taxon>Pseudomonadota</taxon>
        <taxon>Alphaproteobacteria</taxon>
        <taxon>Sphingomonadales</taxon>
        <taxon>Erythrobacteraceae</taxon>
        <taxon>Qipengyuania</taxon>
    </lineage>
</organism>
<name>A0A0L1KGT7_9SPHN</name>
<keyword evidence="2" id="KW-0229">DNA integration</keyword>
<dbReference type="Gene3D" id="1.10.150.130">
    <property type="match status" value="1"/>
</dbReference>